<keyword evidence="2" id="KW-1185">Reference proteome</keyword>
<protein>
    <submittedName>
        <fullName evidence="1">Uncharacterized protein</fullName>
    </submittedName>
</protein>
<comment type="caution">
    <text evidence="1">The sequence shown here is derived from an EMBL/GenBank/DDBJ whole genome shotgun (WGS) entry which is preliminary data.</text>
</comment>
<evidence type="ECO:0000313" key="2">
    <source>
        <dbReference type="Proteomes" id="UP001234178"/>
    </source>
</evidence>
<dbReference type="Proteomes" id="UP001234178">
    <property type="component" value="Unassembled WGS sequence"/>
</dbReference>
<gene>
    <name evidence="1" type="ORF">OUZ56_009883</name>
</gene>
<sequence>MSGLTLPNPPYDDFAPRPPYLSLKRWLFQNQSDTVRVHSTLLCLNVALATQDVFTFSNASGKQARTNVLKRSALLCSKLFREQARADVLVQPALLSNKSYELSRLFVEPARAKALDDSTLLFAYHK</sequence>
<proteinExistence type="predicted"/>
<evidence type="ECO:0000313" key="1">
    <source>
        <dbReference type="EMBL" id="KAK4024460.1"/>
    </source>
</evidence>
<name>A0ABR0AHD9_9CRUS</name>
<organism evidence="1 2">
    <name type="scientific">Daphnia magna</name>
    <dbReference type="NCBI Taxonomy" id="35525"/>
    <lineage>
        <taxon>Eukaryota</taxon>
        <taxon>Metazoa</taxon>
        <taxon>Ecdysozoa</taxon>
        <taxon>Arthropoda</taxon>
        <taxon>Crustacea</taxon>
        <taxon>Branchiopoda</taxon>
        <taxon>Diplostraca</taxon>
        <taxon>Cladocera</taxon>
        <taxon>Anomopoda</taxon>
        <taxon>Daphniidae</taxon>
        <taxon>Daphnia</taxon>
    </lineage>
</organism>
<reference evidence="1 2" key="1">
    <citation type="journal article" date="2023" name="Nucleic Acids Res.">
        <title>The hologenome of Daphnia magna reveals possible DNA methylation and microbiome-mediated evolution of the host genome.</title>
        <authorList>
            <person name="Chaturvedi A."/>
            <person name="Li X."/>
            <person name="Dhandapani V."/>
            <person name="Marshall H."/>
            <person name="Kissane S."/>
            <person name="Cuenca-Cambronero M."/>
            <person name="Asole G."/>
            <person name="Calvet F."/>
            <person name="Ruiz-Romero M."/>
            <person name="Marangio P."/>
            <person name="Guigo R."/>
            <person name="Rago D."/>
            <person name="Mirbahai L."/>
            <person name="Eastwood N."/>
            <person name="Colbourne J.K."/>
            <person name="Zhou J."/>
            <person name="Mallon E."/>
            <person name="Orsini L."/>
        </authorList>
    </citation>
    <scope>NUCLEOTIDE SEQUENCE [LARGE SCALE GENOMIC DNA]</scope>
    <source>
        <strain evidence="1">LRV0_1</strain>
    </source>
</reference>
<dbReference type="EMBL" id="JAOYFB010000037">
    <property type="protein sequence ID" value="KAK4024460.1"/>
    <property type="molecule type" value="Genomic_DNA"/>
</dbReference>
<accession>A0ABR0AHD9</accession>